<dbReference type="GO" id="GO:0046655">
    <property type="term" value="P:folic acid metabolic process"/>
    <property type="evidence" value="ECO:0007669"/>
    <property type="project" value="TreeGrafter"/>
</dbReference>
<dbReference type="GO" id="GO:0005739">
    <property type="term" value="C:mitochondrion"/>
    <property type="evidence" value="ECO:0007669"/>
    <property type="project" value="TreeGrafter"/>
</dbReference>
<evidence type="ECO:0000259" key="9">
    <source>
        <dbReference type="PROSITE" id="PS51330"/>
    </source>
</evidence>
<dbReference type="PANTHER" id="PTHR48069">
    <property type="entry name" value="DIHYDROFOLATE REDUCTASE"/>
    <property type="match status" value="1"/>
</dbReference>
<protein>
    <recommendedName>
        <fullName evidence="3">Dihydrofolate reductase</fullName>
        <ecNumber evidence="2">1.5.1.3</ecNumber>
    </recommendedName>
</protein>
<keyword evidence="6" id="KW-0560">Oxidoreductase</keyword>
<comment type="pathway">
    <text evidence="1">Cofactor biosynthesis; tetrahydrofolate biosynthesis; 5,6,7,8-tetrahydrofolate from 7,8-dihydrofolate: step 1/1.</text>
</comment>
<dbReference type="GO" id="GO:0046654">
    <property type="term" value="P:tetrahydrofolate biosynthetic process"/>
    <property type="evidence" value="ECO:0007669"/>
    <property type="project" value="UniProtKB-UniPathway"/>
</dbReference>
<comment type="similarity">
    <text evidence="7">Belongs to the dihydrofolate reductase family.</text>
</comment>
<dbReference type="GO" id="GO:0050661">
    <property type="term" value="F:NADP binding"/>
    <property type="evidence" value="ECO:0007669"/>
    <property type="project" value="InterPro"/>
</dbReference>
<keyword evidence="5" id="KW-0521">NADP</keyword>
<feature type="region of interest" description="Disordered" evidence="8">
    <location>
        <begin position="1"/>
        <end position="38"/>
    </location>
</feature>
<evidence type="ECO:0000256" key="5">
    <source>
        <dbReference type="ARBA" id="ARBA00022857"/>
    </source>
</evidence>
<dbReference type="CDD" id="cd00209">
    <property type="entry name" value="DHFR"/>
    <property type="match status" value="1"/>
</dbReference>
<gene>
    <name evidence="10" type="ORF">EPUS_05804</name>
</gene>
<feature type="compositionally biased region" description="Low complexity" evidence="8">
    <location>
        <begin position="25"/>
        <end position="38"/>
    </location>
</feature>
<dbReference type="OMA" id="RECHSET"/>
<dbReference type="PANTHER" id="PTHR48069:SF3">
    <property type="entry name" value="DIHYDROFOLATE REDUCTASE"/>
    <property type="match status" value="1"/>
</dbReference>
<dbReference type="GO" id="GO:0046452">
    <property type="term" value="P:dihydrofolate metabolic process"/>
    <property type="evidence" value="ECO:0007669"/>
    <property type="project" value="TreeGrafter"/>
</dbReference>
<dbReference type="eggNOG" id="KOG1324">
    <property type="taxonomic scope" value="Eukaryota"/>
</dbReference>
<dbReference type="GeneID" id="19240751"/>
<dbReference type="InterPro" id="IPR024072">
    <property type="entry name" value="DHFR-like_dom_sf"/>
</dbReference>
<organism evidence="10 11">
    <name type="scientific">Endocarpon pusillum (strain Z07020 / HMAS-L-300199)</name>
    <name type="common">Lichen-forming fungus</name>
    <dbReference type="NCBI Taxonomy" id="1263415"/>
    <lineage>
        <taxon>Eukaryota</taxon>
        <taxon>Fungi</taxon>
        <taxon>Dikarya</taxon>
        <taxon>Ascomycota</taxon>
        <taxon>Pezizomycotina</taxon>
        <taxon>Eurotiomycetes</taxon>
        <taxon>Chaetothyriomycetidae</taxon>
        <taxon>Verrucariales</taxon>
        <taxon>Verrucariaceae</taxon>
        <taxon>Endocarpon</taxon>
    </lineage>
</organism>
<dbReference type="GO" id="GO:0006730">
    <property type="term" value="P:one-carbon metabolic process"/>
    <property type="evidence" value="ECO:0007669"/>
    <property type="project" value="UniProtKB-KW"/>
</dbReference>
<dbReference type="GO" id="GO:0004146">
    <property type="term" value="F:dihydrofolate reductase activity"/>
    <property type="evidence" value="ECO:0007669"/>
    <property type="project" value="UniProtKB-EC"/>
</dbReference>
<feature type="compositionally biased region" description="Pro residues" evidence="8">
    <location>
        <begin position="8"/>
        <end position="18"/>
    </location>
</feature>
<proteinExistence type="inferred from homology"/>
<name>U1I1T6_ENDPU</name>
<dbReference type="InterPro" id="IPR017925">
    <property type="entry name" value="DHFR_CS"/>
</dbReference>
<evidence type="ECO:0000256" key="3">
    <source>
        <dbReference type="ARBA" id="ARBA00018886"/>
    </source>
</evidence>
<dbReference type="InterPro" id="IPR012259">
    <property type="entry name" value="DHFR"/>
</dbReference>
<evidence type="ECO:0000256" key="8">
    <source>
        <dbReference type="SAM" id="MobiDB-lite"/>
    </source>
</evidence>
<dbReference type="Proteomes" id="UP000019373">
    <property type="component" value="Unassembled WGS sequence"/>
</dbReference>
<reference evidence="11" key="1">
    <citation type="journal article" date="2014" name="BMC Genomics">
        <title>Genome characteristics reveal the impact of lichenization on lichen-forming fungus Endocarpon pusillum Hedwig (Verrucariales, Ascomycota).</title>
        <authorList>
            <person name="Wang Y.-Y."/>
            <person name="Liu B."/>
            <person name="Zhang X.-Y."/>
            <person name="Zhou Q.-M."/>
            <person name="Zhang T."/>
            <person name="Li H."/>
            <person name="Yu Y.-F."/>
            <person name="Zhang X.-L."/>
            <person name="Hao X.-Y."/>
            <person name="Wang M."/>
            <person name="Wang L."/>
            <person name="Wei J.-C."/>
        </authorList>
    </citation>
    <scope>NUCLEOTIDE SEQUENCE [LARGE SCALE GENOMIC DNA]</scope>
    <source>
        <strain evidence="11">Z07020 / HMAS-L-300199</strain>
    </source>
</reference>
<dbReference type="PRINTS" id="PR00070">
    <property type="entry name" value="DHFR"/>
</dbReference>
<evidence type="ECO:0000313" key="10">
    <source>
        <dbReference type="EMBL" id="ERF77235.1"/>
    </source>
</evidence>
<dbReference type="RefSeq" id="XP_007785445.1">
    <property type="nucleotide sequence ID" value="XM_007787255.1"/>
</dbReference>
<evidence type="ECO:0000256" key="6">
    <source>
        <dbReference type="ARBA" id="ARBA00023002"/>
    </source>
</evidence>
<keyword evidence="4" id="KW-0554">One-carbon metabolism</keyword>
<dbReference type="Gene3D" id="3.40.430.10">
    <property type="entry name" value="Dihydrofolate Reductase, subunit A"/>
    <property type="match status" value="1"/>
</dbReference>
<sequence length="304" mass="33966">MSFHDRPSPPTIATPPPTILHDNESPTTSSSNTPIMTSTGNKLKKPLYLIVATAVEPHMGIGYKGGLPWAQLKSDMGFFRRVTIRGGTNRTRQEHPDGQENKSIWRRNSVIMGRKTWESIPKKFRPLKGRVNVVVTRNALRMREEIHSEQSQQEEEVIIVSSLQEGLSVLSELRQRDAEPTNGDDEGKDFVIGGSEIYRAALDFPTSSSGQGVQLHDSTGERGIILRILQTQVRKTDGKGFDCDIFFPVDLQGGSGQLAQRWREVDQAETESWVGEGLPQKDAEWVEDGEGQCEIRVVGWEKTD</sequence>
<accession>U1I1T6</accession>
<dbReference type="Pfam" id="PF00186">
    <property type="entry name" value="DHFR_1"/>
    <property type="match status" value="1"/>
</dbReference>
<dbReference type="OrthoDB" id="414698at2759"/>
<keyword evidence="11" id="KW-1185">Reference proteome</keyword>
<evidence type="ECO:0000256" key="4">
    <source>
        <dbReference type="ARBA" id="ARBA00022563"/>
    </source>
</evidence>
<dbReference type="InterPro" id="IPR001796">
    <property type="entry name" value="DHFR_dom"/>
</dbReference>
<dbReference type="AlphaFoldDB" id="U1I1T6"/>
<evidence type="ECO:0000256" key="2">
    <source>
        <dbReference type="ARBA" id="ARBA00012856"/>
    </source>
</evidence>
<dbReference type="EC" id="1.5.1.3" evidence="2"/>
<evidence type="ECO:0000256" key="7">
    <source>
        <dbReference type="RuleBase" id="RU004474"/>
    </source>
</evidence>
<dbReference type="EMBL" id="KE720645">
    <property type="protein sequence ID" value="ERF77235.1"/>
    <property type="molecule type" value="Genomic_DNA"/>
</dbReference>
<dbReference type="PROSITE" id="PS00075">
    <property type="entry name" value="DHFR_1"/>
    <property type="match status" value="1"/>
</dbReference>
<dbReference type="PROSITE" id="PS51330">
    <property type="entry name" value="DHFR_2"/>
    <property type="match status" value="1"/>
</dbReference>
<evidence type="ECO:0000313" key="11">
    <source>
        <dbReference type="Proteomes" id="UP000019373"/>
    </source>
</evidence>
<evidence type="ECO:0000256" key="1">
    <source>
        <dbReference type="ARBA" id="ARBA00004903"/>
    </source>
</evidence>
<feature type="domain" description="DHFR" evidence="9">
    <location>
        <begin position="46"/>
        <end position="302"/>
    </location>
</feature>
<dbReference type="HOGENOM" id="CLU_043966_2_0_1"/>
<dbReference type="UniPathway" id="UPA00077">
    <property type="reaction ID" value="UER00158"/>
</dbReference>
<dbReference type="SUPFAM" id="SSF53597">
    <property type="entry name" value="Dihydrofolate reductase-like"/>
    <property type="match status" value="1"/>
</dbReference>